<dbReference type="InterPro" id="IPR000524">
    <property type="entry name" value="Tscrpt_reg_HTH_GntR"/>
</dbReference>
<evidence type="ECO:0000259" key="4">
    <source>
        <dbReference type="PROSITE" id="PS50949"/>
    </source>
</evidence>
<gene>
    <name evidence="5" type="ORF">EV193_101964</name>
</gene>
<evidence type="ECO:0000256" key="3">
    <source>
        <dbReference type="ARBA" id="ARBA00023163"/>
    </source>
</evidence>
<sequence>MAASNVVGRLADLARERTRRQRSSAPEWAAGVLRDRIMLGELLPGDQLSEKAIMEGLDVSRNTLREAFRLLAHEKLLEHKLNRGVFVRLLDVHDVVDVFKIRRLIECPAILEARGDGIDRLDAEVRIGEVAAEQGRWQDVGTANIKFHKAIGSLLGSPRVDELMGQVLAELRLVFHGMDDPRSFYEPYLPRNREIVDHLRDGDRPGAHNLLEDYLADAEDQLVSAYR</sequence>
<accession>A0A4Q7L5Y4</accession>
<dbReference type="InterPro" id="IPR036390">
    <property type="entry name" value="WH_DNA-bd_sf"/>
</dbReference>
<comment type="caution">
    <text evidence="5">The sequence shown here is derived from an EMBL/GenBank/DDBJ whole genome shotgun (WGS) entry which is preliminary data.</text>
</comment>
<dbReference type="Pfam" id="PF07729">
    <property type="entry name" value="FCD"/>
    <property type="match status" value="1"/>
</dbReference>
<keyword evidence="6" id="KW-1185">Reference proteome</keyword>
<evidence type="ECO:0000313" key="6">
    <source>
        <dbReference type="Proteomes" id="UP000294257"/>
    </source>
</evidence>
<dbReference type="Proteomes" id="UP000294257">
    <property type="component" value="Unassembled WGS sequence"/>
</dbReference>
<reference evidence="5 6" key="1">
    <citation type="submission" date="2019-02" db="EMBL/GenBank/DDBJ databases">
        <title>Genomic Encyclopedia of Type Strains, Phase IV (KMG-IV): sequencing the most valuable type-strain genomes for metagenomic binning, comparative biology and taxonomic classification.</title>
        <authorList>
            <person name="Goeker M."/>
        </authorList>
    </citation>
    <scope>NUCLEOTIDE SEQUENCE [LARGE SCALE GENOMIC DNA]</scope>
    <source>
        <strain evidence="5 6">DSM 101727</strain>
    </source>
</reference>
<dbReference type="PANTHER" id="PTHR43537:SF45">
    <property type="entry name" value="GNTR FAMILY REGULATORY PROTEIN"/>
    <property type="match status" value="1"/>
</dbReference>
<keyword evidence="2 5" id="KW-0238">DNA-binding</keyword>
<name>A0A4Q7L5Y4_9PSEU</name>
<dbReference type="Pfam" id="PF00392">
    <property type="entry name" value="GntR"/>
    <property type="match status" value="1"/>
</dbReference>
<dbReference type="EMBL" id="SGWQ01000001">
    <property type="protein sequence ID" value="RZS45078.1"/>
    <property type="molecule type" value="Genomic_DNA"/>
</dbReference>
<dbReference type="RefSeq" id="WP_242613135.1">
    <property type="nucleotide sequence ID" value="NZ_SGWQ01000001.1"/>
</dbReference>
<protein>
    <submittedName>
        <fullName evidence="5">DNA-binding GntR family transcriptional regulator</fullName>
    </submittedName>
</protein>
<dbReference type="PANTHER" id="PTHR43537">
    <property type="entry name" value="TRANSCRIPTIONAL REGULATOR, GNTR FAMILY"/>
    <property type="match status" value="1"/>
</dbReference>
<keyword evidence="1" id="KW-0805">Transcription regulation</keyword>
<dbReference type="Gene3D" id="1.10.10.10">
    <property type="entry name" value="Winged helix-like DNA-binding domain superfamily/Winged helix DNA-binding domain"/>
    <property type="match status" value="1"/>
</dbReference>
<dbReference type="GO" id="GO:0003677">
    <property type="term" value="F:DNA binding"/>
    <property type="evidence" value="ECO:0007669"/>
    <property type="project" value="UniProtKB-KW"/>
</dbReference>
<dbReference type="InterPro" id="IPR011711">
    <property type="entry name" value="GntR_C"/>
</dbReference>
<evidence type="ECO:0000256" key="1">
    <source>
        <dbReference type="ARBA" id="ARBA00023015"/>
    </source>
</evidence>
<dbReference type="InterPro" id="IPR008920">
    <property type="entry name" value="TF_FadR/GntR_C"/>
</dbReference>
<dbReference type="CDD" id="cd07377">
    <property type="entry name" value="WHTH_GntR"/>
    <property type="match status" value="1"/>
</dbReference>
<dbReference type="Gene3D" id="1.20.120.530">
    <property type="entry name" value="GntR ligand-binding domain-like"/>
    <property type="match status" value="1"/>
</dbReference>
<dbReference type="SUPFAM" id="SSF46785">
    <property type="entry name" value="Winged helix' DNA-binding domain"/>
    <property type="match status" value="1"/>
</dbReference>
<evidence type="ECO:0000256" key="2">
    <source>
        <dbReference type="ARBA" id="ARBA00023125"/>
    </source>
</evidence>
<dbReference type="SMART" id="SM00345">
    <property type="entry name" value="HTH_GNTR"/>
    <property type="match status" value="1"/>
</dbReference>
<keyword evidence="3" id="KW-0804">Transcription</keyword>
<dbReference type="InterPro" id="IPR036388">
    <property type="entry name" value="WH-like_DNA-bd_sf"/>
</dbReference>
<dbReference type="SMART" id="SM00895">
    <property type="entry name" value="FCD"/>
    <property type="match status" value="1"/>
</dbReference>
<dbReference type="AlphaFoldDB" id="A0A4Q7L5Y4"/>
<evidence type="ECO:0000313" key="5">
    <source>
        <dbReference type="EMBL" id="RZS45078.1"/>
    </source>
</evidence>
<dbReference type="GO" id="GO:0003700">
    <property type="term" value="F:DNA-binding transcription factor activity"/>
    <property type="evidence" value="ECO:0007669"/>
    <property type="project" value="InterPro"/>
</dbReference>
<dbReference type="SUPFAM" id="SSF48008">
    <property type="entry name" value="GntR ligand-binding domain-like"/>
    <property type="match status" value="1"/>
</dbReference>
<dbReference type="PROSITE" id="PS50949">
    <property type="entry name" value="HTH_GNTR"/>
    <property type="match status" value="1"/>
</dbReference>
<feature type="domain" description="HTH gntR-type" evidence="4">
    <location>
        <begin position="23"/>
        <end position="90"/>
    </location>
</feature>
<proteinExistence type="predicted"/>
<organism evidence="5 6">
    <name type="scientific">Herbihabitans rhizosphaerae</name>
    <dbReference type="NCBI Taxonomy" id="1872711"/>
    <lineage>
        <taxon>Bacteria</taxon>
        <taxon>Bacillati</taxon>
        <taxon>Actinomycetota</taxon>
        <taxon>Actinomycetes</taxon>
        <taxon>Pseudonocardiales</taxon>
        <taxon>Pseudonocardiaceae</taxon>
        <taxon>Herbihabitans</taxon>
    </lineage>
</organism>